<dbReference type="RefSeq" id="WP_378193214.1">
    <property type="nucleotide sequence ID" value="NZ_JBHMBK010000010.1"/>
</dbReference>
<proteinExistence type="predicted"/>
<sequence length="97" mass="10684">MASLHRGERSCGYLFVGPDLLLEFLRDGGDGTWYYSDRADPDDYDTAAELASGQIGWYGTTYSARWLSDSQAREVEAYFDGSGGRKSRPKVISDTGA</sequence>
<comment type="caution">
    <text evidence="1">The sequence shown here is derived from an EMBL/GenBank/DDBJ whole genome shotgun (WGS) entry which is preliminary data.</text>
</comment>
<name>A0ABV5U354_9PSEU</name>
<gene>
    <name evidence="1" type="ORF">ACFFTO_15135</name>
</gene>
<evidence type="ECO:0000313" key="2">
    <source>
        <dbReference type="Proteomes" id="UP001589535"/>
    </source>
</evidence>
<accession>A0ABV5U354</accession>
<evidence type="ECO:0000313" key="1">
    <source>
        <dbReference type="EMBL" id="MFB9685526.1"/>
    </source>
</evidence>
<keyword evidence="2" id="KW-1185">Reference proteome</keyword>
<reference evidence="1 2" key="1">
    <citation type="submission" date="2024-09" db="EMBL/GenBank/DDBJ databases">
        <authorList>
            <person name="Sun Q."/>
            <person name="Mori K."/>
        </authorList>
    </citation>
    <scope>NUCLEOTIDE SEQUENCE [LARGE SCALE GENOMIC DNA]</scope>
    <source>
        <strain evidence="1 2">JCM 13852</strain>
    </source>
</reference>
<dbReference type="Proteomes" id="UP001589535">
    <property type="component" value="Unassembled WGS sequence"/>
</dbReference>
<protein>
    <submittedName>
        <fullName evidence="1">Uncharacterized protein</fullName>
    </submittedName>
</protein>
<dbReference type="EMBL" id="JBHMBK010000010">
    <property type="protein sequence ID" value="MFB9685526.1"/>
    <property type="molecule type" value="Genomic_DNA"/>
</dbReference>
<organism evidence="1 2">
    <name type="scientific">Amycolatopsis plumensis</name>
    <dbReference type="NCBI Taxonomy" id="236508"/>
    <lineage>
        <taxon>Bacteria</taxon>
        <taxon>Bacillati</taxon>
        <taxon>Actinomycetota</taxon>
        <taxon>Actinomycetes</taxon>
        <taxon>Pseudonocardiales</taxon>
        <taxon>Pseudonocardiaceae</taxon>
        <taxon>Amycolatopsis</taxon>
    </lineage>
</organism>